<feature type="compositionally biased region" description="Basic residues" evidence="1">
    <location>
        <begin position="633"/>
        <end position="642"/>
    </location>
</feature>
<feature type="region of interest" description="Disordered" evidence="1">
    <location>
        <begin position="1"/>
        <end position="46"/>
    </location>
</feature>
<dbReference type="OrthoDB" id="3690573at2759"/>
<accession>A0A6A5T9W0</accession>
<feature type="region of interest" description="Disordered" evidence="1">
    <location>
        <begin position="414"/>
        <end position="433"/>
    </location>
</feature>
<proteinExistence type="predicted"/>
<evidence type="ECO:0000313" key="3">
    <source>
        <dbReference type="Proteomes" id="UP000800038"/>
    </source>
</evidence>
<dbReference type="AlphaFoldDB" id="A0A6A5T9W0"/>
<feature type="compositionally biased region" description="Polar residues" evidence="1">
    <location>
        <begin position="596"/>
        <end position="607"/>
    </location>
</feature>
<dbReference type="EMBL" id="ML975998">
    <property type="protein sequence ID" value="KAF1947536.1"/>
    <property type="molecule type" value="Genomic_DNA"/>
</dbReference>
<organism evidence="2 3">
    <name type="scientific">Clathrospora elynae</name>
    <dbReference type="NCBI Taxonomy" id="706981"/>
    <lineage>
        <taxon>Eukaryota</taxon>
        <taxon>Fungi</taxon>
        <taxon>Dikarya</taxon>
        <taxon>Ascomycota</taxon>
        <taxon>Pezizomycotina</taxon>
        <taxon>Dothideomycetes</taxon>
        <taxon>Pleosporomycetidae</taxon>
        <taxon>Pleosporales</taxon>
        <taxon>Diademaceae</taxon>
        <taxon>Clathrospora</taxon>
    </lineage>
</organism>
<protein>
    <submittedName>
        <fullName evidence="2">Uncharacterized protein</fullName>
    </submittedName>
</protein>
<feature type="region of interest" description="Disordered" evidence="1">
    <location>
        <begin position="286"/>
        <end position="339"/>
    </location>
</feature>
<evidence type="ECO:0000313" key="2">
    <source>
        <dbReference type="EMBL" id="KAF1947536.1"/>
    </source>
</evidence>
<keyword evidence="3" id="KW-1185">Reference proteome</keyword>
<name>A0A6A5T9W0_9PLEO</name>
<evidence type="ECO:0000256" key="1">
    <source>
        <dbReference type="SAM" id="MobiDB-lite"/>
    </source>
</evidence>
<dbReference type="Proteomes" id="UP000800038">
    <property type="component" value="Unassembled WGS sequence"/>
</dbReference>
<gene>
    <name evidence="2" type="ORF">EJ02DRAFT_365086</name>
</gene>
<feature type="compositionally biased region" description="Polar residues" evidence="1">
    <location>
        <begin position="317"/>
        <end position="339"/>
    </location>
</feature>
<feature type="compositionally biased region" description="Polar residues" evidence="1">
    <location>
        <begin position="1"/>
        <end position="23"/>
    </location>
</feature>
<sequence length="716" mass="78053">MVSTRRSTANADSATAGTANSKPAQPVGETIHFTKSSRKRTDPVPVTPKISSAVLFTAPSGNISEHDMSLTSPTTGEILDVTMSTPKTQQGSSRLPERTVSSALRRLAPKPFGDMSGSSHNPIIVIEDSSPFRPAPRPTIRAPKRKQKHLYRPLPEPHQFIDNGYRKLYSYRVSRAALAPMPANGSTFTGHQSHDIYRMMNAKMAVAPGVSPNAAWGHDTRNVPFEVQYPLSAQILAQQQQKKRTNPASSPYAQYYQFQALSGAHPMTPSRNEELLRKKAVQYIRESSKLSPRKRRLSDADPDETSADESEPPATTARLSPSTTATPRLSVMSPNTPHNNVSLNSYGKLNVFQDPDSNFDVNHLIEHTSLVTSLLQIYPHSMDQKGLRQDISMLVSVQNLRMAEWLNADSQISRKRRKSDTDSAIGVSSNTTTKVQNEQDSVLRLAFSANADMWRDGTGEGVADVFAVALGSSPVASFDENIPTHKDKILSPVKKAEYVDGKSAAADDSVILESKVSSPRKKDLSPDVKPPTPNAMSKKLNSTSASPGAKMQTPIGNKSVHPVIEASSPLSKSAQPNSKTTTPNKNTSHSDPKLSSPASIKTSTANFVDNPSGSDSDDGDDNKPDSPKSPRFFTRRQRKKHLSASSSSSSQHIFCMSPGTETVRQPTLRFQRRGTVHRPVATLKQQDTTSSIEKVDAEFRVLTAQYLETNGLGVRG</sequence>
<feature type="region of interest" description="Disordered" evidence="1">
    <location>
        <begin position="510"/>
        <end position="653"/>
    </location>
</feature>
<reference evidence="2" key="1">
    <citation type="journal article" date="2020" name="Stud. Mycol.">
        <title>101 Dothideomycetes genomes: a test case for predicting lifestyles and emergence of pathogens.</title>
        <authorList>
            <person name="Haridas S."/>
            <person name="Albert R."/>
            <person name="Binder M."/>
            <person name="Bloem J."/>
            <person name="Labutti K."/>
            <person name="Salamov A."/>
            <person name="Andreopoulos B."/>
            <person name="Baker S."/>
            <person name="Barry K."/>
            <person name="Bills G."/>
            <person name="Bluhm B."/>
            <person name="Cannon C."/>
            <person name="Castanera R."/>
            <person name="Culley D."/>
            <person name="Daum C."/>
            <person name="Ezra D."/>
            <person name="Gonzalez J."/>
            <person name="Henrissat B."/>
            <person name="Kuo A."/>
            <person name="Liang C."/>
            <person name="Lipzen A."/>
            <person name="Lutzoni F."/>
            <person name="Magnuson J."/>
            <person name="Mondo S."/>
            <person name="Nolan M."/>
            <person name="Ohm R."/>
            <person name="Pangilinan J."/>
            <person name="Park H.-J."/>
            <person name="Ramirez L."/>
            <person name="Alfaro M."/>
            <person name="Sun H."/>
            <person name="Tritt A."/>
            <person name="Yoshinaga Y."/>
            <person name="Zwiers L.-H."/>
            <person name="Turgeon B."/>
            <person name="Goodwin S."/>
            <person name="Spatafora J."/>
            <person name="Crous P."/>
            <person name="Grigoriev I."/>
        </authorList>
    </citation>
    <scope>NUCLEOTIDE SEQUENCE</scope>
    <source>
        <strain evidence="2">CBS 161.51</strain>
    </source>
</reference>
<feature type="compositionally biased region" description="Acidic residues" evidence="1">
    <location>
        <begin position="300"/>
        <end position="311"/>
    </location>
</feature>
<feature type="compositionally biased region" description="Low complexity" evidence="1">
    <location>
        <begin position="576"/>
        <end position="587"/>
    </location>
</feature>